<evidence type="ECO:0000313" key="8">
    <source>
        <dbReference type="EMBL" id="PSJ39669.1"/>
    </source>
</evidence>
<evidence type="ECO:0000256" key="4">
    <source>
        <dbReference type="ARBA" id="ARBA00022989"/>
    </source>
</evidence>
<dbReference type="AlphaFoldDB" id="A0A2P7QNX2"/>
<protein>
    <submittedName>
        <fullName evidence="8">Polysaccharide synthesis protein GtrA</fullName>
    </submittedName>
</protein>
<dbReference type="RefSeq" id="WP_106513564.1">
    <property type="nucleotide sequence ID" value="NZ_PXYI01000004.1"/>
</dbReference>
<gene>
    <name evidence="8" type="ORF">C7I55_13835</name>
</gene>
<keyword evidence="5 6" id="KW-0472">Membrane</keyword>
<evidence type="ECO:0000256" key="2">
    <source>
        <dbReference type="ARBA" id="ARBA00009399"/>
    </source>
</evidence>
<dbReference type="InterPro" id="IPR007267">
    <property type="entry name" value="GtrA_DPMS_TM"/>
</dbReference>
<keyword evidence="4 6" id="KW-1133">Transmembrane helix</keyword>
<dbReference type="Pfam" id="PF04138">
    <property type="entry name" value="GtrA_DPMS_TM"/>
    <property type="match status" value="1"/>
</dbReference>
<feature type="transmembrane region" description="Helical" evidence="6">
    <location>
        <begin position="87"/>
        <end position="106"/>
    </location>
</feature>
<feature type="transmembrane region" description="Helical" evidence="6">
    <location>
        <begin position="20"/>
        <end position="40"/>
    </location>
</feature>
<name>A0A2P7QNX2_9SPHN</name>
<keyword evidence="3 6" id="KW-0812">Transmembrane</keyword>
<dbReference type="PANTHER" id="PTHR38459">
    <property type="entry name" value="PROPHAGE BACTOPRENOL-LINKED GLUCOSE TRANSLOCASE HOMOLOG"/>
    <property type="match status" value="1"/>
</dbReference>
<dbReference type="EMBL" id="PXYI01000004">
    <property type="protein sequence ID" value="PSJ39669.1"/>
    <property type="molecule type" value="Genomic_DNA"/>
</dbReference>
<evidence type="ECO:0000256" key="1">
    <source>
        <dbReference type="ARBA" id="ARBA00004141"/>
    </source>
</evidence>
<accession>A0A2P7QNX2</accession>
<dbReference type="GO" id="GO:0005886">
    <property type="term" value="C:plasma membrane"/>
    <property type="evidence" value="ECO:0007669"/>
    <property type="project" value="TreeGrafter"/>
</dbReference>
<evidence type="ECO:0000256" key="5">
    <source>
        <dbReference type="ARBA" id="ARBA00023136"/>
    </source>
</evidence>
<organism evidence="8 9">
    <name type="scientific">Allosphingosinicella deserti</name>
    <dbReference type="NCBI Taxonomy" id="2116704"/>
    <lineage>
        <taxon>Bacteria</taxon>
        <taxon>Pseudomonadati</taxon>
        <taxon>Pseudomonadota</taxon>
        <taxon>Alphaproteobacteria</taxon>
        <taxon>Sphingomonadales</taxon>
        <taxon>Sphingomonadaceae</taxon>
        <taxon>Allosphingosinicella</taxon>
    </lineage>
</organism>
<comment type="subcellular location">
    <subcellularLocation>
        <location evidence="1">Membrane</location>
        <topology evidence="1">Multi-pass membrane protein</topology>
    </subcellularLocation>
</comment>
<evidence type="ECO:0000256" key="3">
    <source>
        <dbReference type="ARBA" id="ARBA00022692"/>
    </source>
</evidence>
<evidence type="ECO:0000313" key="9">
    <source>
        <dbReference type="Proteomes" id="UP000241167"/>
    </source>
</evidence>
<evidence type="ECO:0000259" key="7">
    <source>
        <dbReference type="Pfam" id="PF04138"/>
    </source>
</evidence>
<proteinExistence type="inferred from homology"/>
<dbReference type="GO" id="GO:0000271">
    <property type="term" value="P:polysaccharide biosynthetic process"/>
    <property type="evidence" value="ECO:0007669"/>
    <property type="project" value="InterPro"/>
</dbReference>
<dbReference type="OrthoDB" id="8454931at2"/>
<comment type="similarity">
    <text evidence="2">Belongs to the GtrA family.</text>
</comment>
<comment type="caution">
    <text evidence="8">The sequence shown here is derived from an EMBL/GenBank/DDBJ whole genome shotgun (WGS) entry which is preliminary data.</text>
</comment>
<feature type="domain" description="GtrA/DPMS transmembrane" evidence="7">
    <location>
        <begin position="19"/>
        <end position="137"/>
    </location>
</feature>
<feature type="transmembrane region" description="Helical" evidence="6">
    <location>
        <begin position="112"/>
        <end position="131"/>
    </location>
</feature>
<dbReference type="PANTHER" id="PTHR38459:SF1">
    <property type="entry name" value="PROPHAGE BACTOPRENOL-LINKED GLUCOSE TRANSLOCASE HOMOLOG"/>
    <property type="match status" value="1"/>
</dbReference>
<dbReference type="InterPro" id="IPR051401">
    <property type="entry name" value="GtrA_CellWall_Glycosyl"/>
</dbReference>
<dbReference type="Proteomes" id="UP000241167">
    <property type="component" value="Unassembled WGS sequence"/>
</dbReference>
<sequence length="138" mass="14749">MSAAHRGSGRSIPSSQLVRYGIAGGLSSVVYSAIFLGLAALLPRSWAAGAVPPAFVAAAALGFMLHRRWSFREPGSVAPVQGRADRFFLFQGGGMVLNTLFTWIITGPLHGPTWLALIPCGTVTPLLTYAIHRRWVFG</sequence>
<reference evidence="8 9" key="1">
    <citation type="submission" date="2018-03" db="EMBL/GenBank/DDBJ databases">
        <title>The draft genome of Sphingosinicella sp. GL-C-18.</title>
        <authorList>
            <person name="Liu L."/>
            <person name="Li L."/>
            <person name="Liang L."/>
            <person name="Zhang X."/>
            <person name="Wang T."/>
        </authorList>
    </citation>
    <scope>NUCLEOTIDE SEQUENCE [LARGE SCALE GENOMIC DNA]</scope>
    <source>
        <strain evidence="8 9">GL-C-18</strain>
    </source>
</reference>
<keyword evidence="9" id="KW-1185">Reference proteome</keyword>
<evidence type="ECO:0000256" key="6">
    <source>
        <dbReference type="SAM" id="Phobius"/>
    </source>
</evidence>
<feature type="transmembrane region" description="Helical" evidence="6">
    <location>
        <begin position="46"/>
        <end position="66"/>
    </location>
</feature>